<keyword evidence="6" id="KW-0934">Plastid</keyword>
<keyword evidence="11" id="KW-1185">Reference proteome</keyword>
<name>K0SZX8_THAOC</name>
<dbReference type="Pfam" id="PF00504">
    <property type="entry name" value="Chloroa_b-bind"/>
    <property type="match status" value="1"/>
</dbReference>
<dbReference type="eggNOG" id="ENOG502R0RY">
    <property type="taxonomic scope" value="Eukaryota"/>
</dbReference>
<dbReference type="OrthoDB" id="423598at2759"/>
<feature type="binding site" description="axial binding residue" evidence="8">
    <location>
        <position position="99"/>
    </location>
    <ligand>
        <name>chlorophyll b</name>
        <dbReference type="ChEBI" id="CHEBI:61721"/>
        <label>1</label>
    </ligand>
    <ligandPart>
        <name>Mg</name>
        <dbReference type="ChEBI" id="CHEBI:25107"/>
    </ligandPart>
</feature>
<organism evidence="10 11">
    <name type="scientific">Thalassiosira oceanica</name>
    <name type="common">Marine diatom</name>
    <dbReference type="NCBI Taxonomy" id="159749"/>
    <lineage>
        <taxon>Eukaryota</taxon>
        <taxon>Sar</taxon>
        <taxon>Stramenopiles</taxon>
        <taxon>Ochrophyta</taxon>
        <taxon>Bacillariophyta</taxon>
        <taxon>Coscinodiscophyceae</taxon>
        <taxon>Thalassiosirophycidae</taxon>
        <taxon>Thalassiosirales</taxon>
        <taxon>Thalassiosiraceae</taxon>
        <taxon>Thalassiosira</taxon>
    </lineage>
</organism>
<feature type="binding site" evidence="8">
    <location>
        <position position="73"/>
    </location>
    <ligand>
        <name>chlorophyll a</name>
        <dbReference type="ChEBI" id="CHEBI:58416"/>
        <label>1</label>
    </ligand>
</feature>
<feature type="chain" id="PRO_5030173117" description="Plastid light harvesting protein" evidence="9">
    <location>
        <begin position="16"/>
        <end position="222"/>
    </location>
</feature>
<feature type="binding site" evidence="8">
    <location>
        <position position="191"/>
    </location>
    <ligand>
        <name>chlorophyll a</name>
        <dbReference type="ChEBI" id="CHEBI:58416"/>
        <label>1</label>
    </ligand>
</feature>
<dbReference type="GO" id="GO:0030076">
    <property type="term" value="C:light-harvesting complex"/>
    <property type="evidence" value="ECO:0007669"/>
    <property type="project" value="UniProtKB-KW"/>
</dbReference>
<dbReference type="OMA" id="IPEKCAY"/>
<evidence type="ECO:0000256" key="1">
    <source>
        <dbReference type="ARBA" id="ARBA00004022"/>
    </source>
</evidence>
<protein>
    <recommendedName>
        <fullName evidence="12">Plastid light harvesting protein</fullName>
    </recommendedName>
</protein>
<feature type="signal peptide" evidence="9">
    <location>
        <begin position="1"/>
        <end position="15"/>
    </location>
</feature>
<keyword evidence="5" id="KW-0602">Photosynthesis</keyword>
<comment type="function">
    <text evidence="1">The light-harvesting complex (LHC) functions as a light receptor, it captures and delivers excitation energy to photosystems with which it is closely associated. Energy is transferred from the carotenoid and chlorophyll C (or B) to chlorophyll A and the photosynthetic reaction centers where it is used to synthesize ATP and reducing power.</text>
</comment>
<dbReference type="GO" id="GO:0009765">
    <property type="term" value="P:photosynthesis, light harvesting"/>
    <property type="evidence" value="ECO:0007669"/>
    <property type="project" value="InterPro"/>
</dbReference>
<dbReference type="GO" id="GO:0016168">
    <property type="term" value="F:chlorophyll binding"/>
    <property type="evidence" value="ECO:0007669"/>
    <property type="project" value="UniProtKB-KW"/>
</dbReference>
<keyword evidence="8" id="KW-0157">Chromophore</keyword>
<comment type="caution">
    <text evidence="10">The sequence shown here is derived from an EMBL/GenBank/DDBJ whole genome shotgun (WGS) entry which is preliminary data.</text>
</comment>
<evidence type="ECO:0000256" key="3">
    <source>
        <dbReference type="ARBA" id="ARBA00005933"/>
    </source>
</evidence>
<dbReference type="Proteomes" id="UP000266841">
    <property type="component" value="Unassembled WGS sequence"/>
</dbReference>
<dbReference type="InterPro" id="IPR001344">
    <property type="entry name" value="Chloro_AB-bd_pln"/>
</dbReference>
<feature type="binding site" evidence="8">
    <location>
        <position position="97"/>
    </location>
    <ligand>
        <name>chlorophyll a</name>
        <dbReference type="ChEBI" id="CHEBI:58416"/>
        <label>1</label>
    </ligand>
</feature>
<feature type="binding site" evidence="8">
    <location>
        <position position="196"/>
    </location>
    <ligand>
        <name>chlorophyll a</name>
        <dbReference type="ChEBI" id="CHEBI:58416"/>
        <label>1</label>
    </ligand>
</feature>
<gene>
    <name evidence="10" type="ORF">THAOC_08095</name>
</gene>
<evidence type="ECO:0000256" key="8">
    <source>
        <dbReference type="PIRSR" id="PIRSR601344-1"/>
    </source>
</evidence>
<dbReference type="GO" id="GO:0016020">
    <property type="term" value="C:membrane"/>
    <property type="evidence" value="ECO:0007669"/>
    <property type="project" value="InterPro"/>
</dbReference>
<evidence type="ECO:0000313" key="10">
    <source>
        <dbReference type="EMBL" id="EJK70534.1"/>
    </source>
</evidence>
<evidence type="ECO:0000256" key="2">
    <source>
        <dbReference type="ARBA" id="ARBA00004229"/>
    </source>
</evidence>
<feature type="binding site" evidence="8">
    <location>
        <position position="94"/>
    </location>
    <ligand>
        <name>chlorophyll a</name>
        <dbReference type="ChEBI" id="CHEBI:58416"/>
        <label>1</label>
    </ligand>
</feature>
<dbReference type="InterPro" id="IPR022796">
    <property type="entry name" value="Chloroa_b-bind"/>
</dbReference>
<keyword evidence="8" id="KW-0148">Chlorophyll</keyword>
<dbReference type="EMBL" id="AGNL01008404">
    <property type="protein sequence ID" value="EJK70534.1"/>
    <property type="molecule type" value="Genomic_DNA"/>
</dbReference>
<keyword evidence="9" id="KW-0732">Signal</keyword>
<evidence type="ECO:0000256" key="5">
    <source>
        <dbReference type="ARBA" id="ARBA00022531"/>
    </source>
</evidence>
<sequence>MKLAIVSTLLAGAAAFAPSSVSRSGTELAATRAVKDGPPKSGKKNLTFNKGFDDPVPPQAEGLIGVLPPVGYWDPLGLAEKRSAEAVQRSREVEIIHGRFAQLAIVGFLVPESYAASGAYGDDFLAPTGTALEAFNTDPIWLALTFGIIAALETVRILQTEPGNRVNAGILENGLYSMPTPERLEELKLKELQNGRLAMLAFAGAVAQELVNETPLLVNLQG</sequence>
<evidence type="ECO:0000256" key="6">
    <source>
        <dbReference type="ARBA" id="ARBA00022640"/>
    </source>
</evidence>
<keyword evidence="7" id="KW-0437">Light-harvesting polypeptide</keyword>
<dbReference type="GO" id="GO:0009507">
    <property type="term" value="C:chloroplast"/>
    <property type="evidence" value="ECO:0007669"/>
    <property type="project" value="UniProtKB-SubCell"/>
</dbReference>
<dbReference type="PANTHER" id="PTHR21649">
    <property type="entry name" value="CHLOROPHYLL A/B BINDING PROTEIN"/>
    <property type="match status" value="1"/>
</dbReference>
<evidence type="ECO:0000256" key="7">
    <source>
        <dbReference type="ARBA" id="ARBA00023243"/>
    </source>
</evidence>
<comment type="subcellular location">
    <subcellularLocation>
        <location evidence="2">Plastid</location>
        <location evidence="2">Chloroplast</location>
    </subcellularLocation>
</comment>
<evidence type="ECO:0000256" key="9">
    <source>
        <dbReference type="SAM" id="SignalP"/>
    </source>
</evidence>
<evidence type="ECO:0000256" key="4">
    <source>
        <dbReference type="ARBA" id="ARBA00022528"/>
    </source>
</evidence>
<reference evidence="10 11" key="1">
    <citation type="journal article" date="2012" name="Genome Biol.">
        <title>Genome and low-iron response of an oceanic diatom adapted to chronic iron limitation.</title>
        <authorList>
            <person name="Lommer M."/>
            <person name="Specht M."/>
            <person name="Roy A.S."/>
            <person name="Kraemer L."/>
            <person name="Andreson R."/>
            <person name="Gutowska M.A."/>
            <person name="Wolf J."/>
            <person name="Bergner S.V."/>
            <person name="Schilhabel M.B."/>
            <person name="Klostermeier U.C."/>
            <person name="Beiko R.G."/>
            <person name="Rosenstiel P."/>
            <person name="Hippler M."/>
            <person name="Laroche J."/>
        </authorList>
    </citation>
    <scope>NUCLEOTIDE SEQUENCE [LARGE SCALE GENOMIC DNA]</scope>
    <source>
        <strain evidence="10 11">CCMP1005</strain>
    </source>
</reference>
<proteinExistence type="inferred from homology"/>
<evidence type="ECO:0000313" key="11">
    <source>
        <dbReference type="Proteomes" id="UP000266841"/>
    </source>
</evidence>
<dbReference type="SUPFAM" id="SSF103511">
    <property type="entry name" value="Chlorophyll a-b binding protein"/>
    <property type="match status" value="1"/>
</dbReference>
<dbReference type="AlphaFoldDB" id="K0SZX8"/>
<evidence type="ECO:0008006" key="12">
    <source>
        <dbReference type="Google" id="ProtNLM"/>
    </source>
</evidence>
<feature type="binding site" evidence="8">
    <location>
        <position position="194"/>
    </location>
    <ligand>
        <name>chlorophyll a</name>
        <dbReference type="ChEBI" id="CHEBI:58416"/>
        <label>1</label>
    </ligand>
</feature>
<feature type="binding site" evidence="8">
    <location>
        <position position="208"/>
    </location>
    <ligand>
        <name>chlorophyll a</name>
        <dbReference type="ChEBI" id="CHEBI:58416"/>
        <label>1</label>
    </ligand>
</feature>
<dbReference type="Gene3D" id="1.10.3460.10">
    <property type="entry name" value="Chlorophyll a/b binding protein domain"/>
    <property type="match status" value="1"/>
</dbReference>
<comment type="similarity">
    <text evidence="3">Belongs to the fucoxanthin chlorophyll protein family.</text>
</comment>
<keyword evidence="4" id="KW-0150">Chloroplast</keyword>
<accession>K0SZX8</accession>
<feature type="binding site" evidence="8">
    <location>
        <position position="190"/>
    </location>
    <ligand>
        <name>chlorophyll a</name>
        <dbReference type="ChEBI" id="CHEBI:58416"/>
        <label>1</label>
    </ligand>
</feature>